<dbReference type="OrthoDB" id="2588322at2759"/>
<protein>
    <submittedName>
        <fullName evidence="1">Glycoside hydrolase family 2 sugar binding protein</fullName>
    </submittedName>
</protein>
<dbReference type="GO" id="GO:0016787">
    <property type="term" value="F:hydrolase activity"/>
    <property type="evidence" value="ECO:0007669"/>
    <property type="project" value="UniProtKB-KW"/>
</dbReference>
<dbReference type="VEuPathDB" id="FungiDB:A1Q1_01880"/>
<reference evidence="1 2" key="1">
    <citation type="journal article" date="2012" name="Eukaryot. Cell">
        <title>Draft genome sequence of CBS 2479, the standard type strain of Trichosporon asahii.</title>
        <authorList>
            <person name="Yang R.Y."/>
            <person name="Li H.T."/>
            <person name="Zhu H."/>
            <person name="Zhou G.P."/>
            <person name="Wang M."/>
            <person name="Wang L."/>
        </authorList>
    </citation>
    <scope>NUCLEOTIDE SEQUENCE [LARGE SCALE GENOMIC DNA]</scope>
    <source>
        <strain evidence="2">ATCC 90039 / CBS 2479 / JCM 2466 / KCTC 7840 / NCYC 2677 / UAMH 7654</strain>
    </source>
</reference>
<dbReference type="PANTHER" id="PTHR35868">
    <property type="entry name" value="DUF2804 DOMAIN-CONTAINING PROTEIN-RELATED"/>
    <property type="match status" value="1"/>
</dbReference>
<dbReference type="HOGENOM" id="CLU_068418_0_0_1"/>
<dbReference type="Pfam" id="PF10974">
    <property type="entry name" value="DUF2804"/>
    <property type="match status" value="1"/>
</dbReference>
<accession>J6EWR8</accession>
<sequence>MIEKELTSPVVLTTAEGKFNQAAHGWARQPIVDTTGIDGTTFTGKNRRWEYWLVMTPTHLLAFSIANIDYFAPASVWIFDRRTQKVVEAAARAKEEDAVKLPSNVEDGPASADIGDIHVNIDQVPGGTRIRASIPGASFDVMAHMPEGHERLAVVVPWDDVLFQYTVKDISRPAEGTVTIGDETFPVPKGESWAMLDHGRGRWPSNVHWNWGAGSGKDTKGRTIGLQVGDKWTDGTGSTENSFLLGTKVFKISEKLTWDYSMEDPMKPWHVHGAGLDAVLTPYYDKASAYETPEVTTRTDQCFGYWKGTFDNGEEVIEFDNLDGFAEDVTKKW</sequence>
<dbReference type="Proteomes" id="UP000002748">
    <property type="component" value="Unassembled WGS sequence"/>
</dbReference>
<proteinExistence type="predicted"/>
<evidence type="ECO:0000313" key="1">
    <source>
        <dbReference type="EMBL" id="EJT49049.1"/>
    </source>
</evidence>
<dbReference type="RefSeq" id="XP_014180363.1">
    <property type="nucleotide sequence ID" value="XM_014324888.1"/>
</dbReference>
<evidence type="ECO:0000313" key="2">
    <source>
        <dbReference type="Proteomes" id="UP000002748"/>
    </source>
</evidence>
<organism evidence="1 2">
    <name type="scientific">Trichosporon asahii var. asahii (strain ATCC 90039 / CBS 2479 / JCM 2466 / KCTC 7840 / NBRC 103889/ NCYC 2677 / UAMH 7654)</name>
    <name type="common">Yeast</name>
    <dbReference type="NCBI Taxonomy" id="1186058"/>
    <lineage>
        <taxon>Eukaryota</taxon>
        <taxon>Fungi</taxon>
        <taxon>Dikarya</taxon>
        <taxon>Basidiomycota</taxon>
        <taxon>Agaricomycotina</taxon>
        <taxon>Tremellomycetes</taxon>
        <taxon>Trichosporonales</taxon>
        <taxon>Trichosporonaceae</taxon>
        <taxon>Trichosporon</taxon>
    </lineage>
</organism>
<dbReference type="EMBL" id="ALBS01000180">
    <property type="protein sequence ID" value="EJT49049.1"/>
    <property type="molecule type" value="Genomic_DNA"/>
</dbReference>
<dbReference type="AlphaFoldDB" id="J6EWR8"/>
<keyword evidence="1" id="KW-0378">Hydrolase</keyword>
<name>J6EWR8_TRIAS</name>
<dbReference type="PANTHER" id="PTHR35868:SF3">
    <property type="entry name" value="DUF2804 DOMAIN-CONTAINING PROTEIN"/>
    <property type="match status" value="1"/>
</dbReference>
<dbReference type="GeneID" id="25985394"/>
<dbReference type="SUPFAM" id="SSF159245">
    <property type="entry name" value="AttH-like"/>
    <property type="match status" value="1"/>
</dbReference>
<gene>
    <name evidence="1" type="ORF">A1Q1_01880</name>
</gene>
<dbReference type="InterPro" id="IPR021243">
    <property type="entry name" value="DUF2804"/>
</dbReference>
<dbReference type="KEGG" id="tasa:A1Q1_01880"/>
<comment type="caution">
    <text evidence="1">The sequence shown here is derived from an EMBL/GenBank/DDBJ whole genome shotgun (WGS) entry which is preliminary data.</text>
</comment>